<gene>
    <name evidence="8" type="ORF">PC110_g2390</name>
    <name evidence="3" type="ORF">PC113_g1842</name>
    <name evidence="4" type="ORF">PC115_g1328</name>
    <name evidence="5" type="ORF">PC117_g2075</name>
    <name evidence="6" type="ORF">PC118_g1397</name>
    <name evidence="7" type="ORF">PC129_g597</name>
</gene>
<reference evidence="3" key="2">
    <citation type="submission" date="2018-10" db="EMBL/GenBank/DDBJ databases">
        <title>Effector identification in a new, highly contiguous assembly of the strawberry crown rot pathogen Phytophthora cactorum.</title>
        <authorList>
            <person name="Armitage A.D."/>
            <person name="Nellist C.F."/>
            <person name="Bates H."/>
            <person name="Vickerstaff R.J."/>
            <person name="Harrison R.J."/>
        </authorList>
    </citation>
    <scope>NUCLEOTIDE SEQUENCE</scope>
    <source>
        <strain evidence="3">15-7</strain>
        <strain evidence="4">4032</strain>
        <strain evidence="5">4040</strain>
        <strain evidence="6">P415</strain>
        <strain evidence="7">P421</strain>
    </source>
</reference>
<dbReference type="Proteomes" id="UP000697107">
    <property type="component" value="Unassembled WGS sequence"/>
</dbReference>
<keyword evidence="9" id="KW-1185">Reference proteome</keyword>
<dbReference type="SUPFAM" id="SSF50978">
    <property type="entry name" value="WD40 repeat-like"/>
    <property type="match status" value="1"/>
</dbReference>
<dbReference type="InterPro" id="IPR015943">
    <property type="entry name" value="WD40/YVTN_repeat-like_dom_sf"/>
</dbReference>
<proteinExistence type="predicted"/>
<dbReference type="PANTHER" id="PTHR44472:SF1">
    <property type="entry name" value="DDB1 AND CUL4 ASSOCIATED FACTOR 4"/>
    <property type="match status" value="1"/>
</dbReference>
<organism evidence="8 9">
    <name type="scientific">Phytophthora cactorum</name>
    <dbReference type="NCBI Taxonomy" id="29920"/>
    <lineage>
        <taxon>Eukaryota</taxon>
        <taxon>Sar</taxon>
        <taxon>Stramenopiles</taxon>
        <taxon>Oomycota</taxon>
        <taxon>Peronosporomycetes</taxon>
        <taxon>Peronosporales</taxon>
        <taxon>Peronosporaceae</taxon>
        <taxon>Phytophthora</taxon>
    </lineage>
</organism>
<evidence type="ECO:0000313" key="6">
    <source>
        <dbReference type="EMBL" id="KAG2998251.1"/>
    </source>
</evidence>
<name>A0A329SXC6_9STRA</name>
<dbReference type="STRING" id="29920.A0A329SXC6"/>
<keyword evidence="1" id="KW-0853">WD repeat</keyword>
<dbReference type="Proteomes" id="UP000736787">
    <property type="component" value="Unassembled WGS sequence"/>
</dbReference>
<protein>
    <recommendedName>
        <fullName evidence="10">WD40/YVTN repeat-like-containing domain</fullName>
    </recommendedName>
</protein>
<evidence type="ECO:0000313" key="7">
    <source>
        <dbReference type="EMBL" id="KAG3228911.1"/>
    </source>
</evidence>
<dbReference type="EMBL" id="RCMK01000026">
    <property type="protein sequence ID" value="KAG2953312.1"/>
    <property type="molecule type" value="Genomic_DNA"/>
</dbReference>
<dbReference type="PANTHER" id="PTHR44472">
    <property type="entry name" value="DDB1- AND CUL4-ASSOCIATED FACTOR 4-RELATED"/>
    <property type="match status" value="1"/>
</dbReference>
<evidence type="ECO:0000313" key="4">
    <source>
        <dbReference type="EMBL" id="KAG2942617.1"/>
    </source>
</evidence>
<dbReference type="Proteomes" id="UP000760860">
    <property type="component" value="Unassembled WGS sequence"/>
</dbReference>
<dbReference type="GO" id="GO:0080008">
    <property type="term" value="C:Cul4-RING E3 ubiquitin ligase complex"/>
    <property type="evidence" value="ECO:0007669"/>
    <property type="project" value="TreeGrafter"/>
</dbReference>
<evidence type="ECO:0000256" key="2">
    <source>
        <dbReference type="ARBA" id="ARBA00022737"/>
    </source>
</evidence>
<keyword evidence="2" id="KW-0677">Repeat</keyword>
<sequence>MAGHGRRKKRRVTALMPQDEEAARCRFLEALEAQRAKARSQQAEIAAENQAARTPAAPLPGFYYDEAKRRYFRSSPTSERRQREEIELQQKNQRITETKPKITVRTRRGYGIHGQTWVAYIAQRQADYAWSAQRRDNQELIPKVLSGFLSSQVVESQDMDNNDRLTSLALHPRASNLGAVGASNGRLEILGLQKIPPAIGSESPSQRAIPICDFHVPGVITSLQWRPVQELDILVCHLGSNQRSNSQTPSGSVCYIRVGDQSTRGVDLESTARMRELSVVDPWTAKWNPVDPRKFSVGYGGSSRAAYMDAIVGVSSFQHAPTGVITSDVHAQSFFSTGNVVLNGTKSGGLWGWDLRTPRRIFEWEGEATPNRPAGSVLDIHMLNDCRRAVVQRSNGELRTVDLRTSKPVVEFMLGAAKRYLPNLRCAVDNSESVVVAGGDARCPLAVNSFNLQDARCVSSLEVRNSPRTEKRSTMVQQVQLKSGHYGTRYGNTPEIWAISGNELYVCSGRTDDTNE</sequence>
<accession>A0A329SXC6</accession>
<evidence type="ECO:0000313" key="9">
    <source>
        <dbReference type="Proteomes" id="UP000251314"/>
    </source>
</evidence>
<evidence type="ECO:0000313" key="8">
    <source>
        <dbReference type="EMBL" id="RAW41394.1"/>
    </source>
</evidence>
<dbReference type="InterPro" id="IPR036322">
    <property type="entry name" value="WD40_repeat_dom_sf"/>
</dbReference>
<reference evidence="8 9" key="1">
    <citation type="submission" date="2018-01" db="EMBL/GenBank/DDBJ databases">
        <title>Draft genome of the strawberry crown rot pathogen Phytophthora cactorum.</title>
        <authorList>
            <person name="Armitage A.D."/>
            <person name="Lysoe E."/>
            <person name="Nellist C.F."/>
            <person name="Harrison R.J."/>
            <person name="Brurberg M.B."/>
        </authorList>
    </citation>
    <scope>NUCLEOTIDE SEQUENCE [LARGE SCALE GENOMIC DNA]</scope>
    <source>
        <strain evidence="8 9">10300</strain>
    </source>
</reference>
<dbReference type="Gene3D" id="2.130.10.10">
    <property type="entry name" value="YVTN repeat-like/Quinoprotein amine dehydrogenase"/>
    <property type="match status" value="1"/>
</dbReference>
<dbReference type="VEuPathDB" id="FungiDB:PC110_g2390"/>
<evidence type="ECO:0000256" key="1">
    <source>
        <dbReference type="ARBA" id="ARBA00022574"/>
    </source>
</evidence>
<dbReference type="Proteomes" id="UP000774804">
    <property type="component" value="Unassembled WGS sequence"/>
</dbReference>
<dbReference type="EMBL" id="RCMI01000016">
    <property type="protein sequence ID" value="KAG2942617.1"/>
    <property type="molecule type" value="Genomic_DNA"/>
</dbReference>
<evidence type="ECO:0008006" key="10">
    <source>
        <dbReference type="Google" id="ProtNLM"/>
    </source>
</evidence>
<dbReference type="OrthoDB" id="128867at2759"/>
<dbReference type="Proteomes" id="UP000251314">
    <property type="component" value="Unassembled WGS sequence"/>
</dbReference>
<evidence type="ECO:0000313" key="5">
    <source>
        <dbReference type="EMBL" id="KAG2953312.1"/>
    </source>
</evidence>
<dbReference type="EMBL" id="MJFZ01000031">
    <property type="protein sequence ID" value="RAW41394.1"/>
    <property type="molecule type" value="Genomic_DNA"/>
</dbReference>
<dbReference type="EMBL" id="RCMV01000008">
    <property type="protein sequence ID" value="KAG3228911.1"/>
    <property type="molecule type" value="Genomic_DNA"/>
</dbReference>
<dbReference type="InterPro" id="IPR052254">
    <property type="entry name" value="CUL4-DDB1_E3_ligase_receptor"/>
</dbReference>
<dbReference type="EMBL" id="RCMG01000023">
    <property type="protein sequence ID" value="KAG2867562.1"/>
    <property type="molecule type" value="Genomic_DNA"/>
</dbReference>
<evidence type="ECO:0000313" key="3">
    <source>
        <dbReference type="EMBL" id="KAG2867562.1"/>
    </source>
</evidence>
<comment type="caution">
    <text evidence="8">The sequence shown here is derived from an EMBL/GenBank/DDBJ whole genome shotgun (WGS) entry which is preliminary data.</text>
</comment>
<dbReference type="AlphaFoldDB" id="A0A329SXC6"/>
<dbReference type="EMBL" id="RCML01000017">
    <property type="protein sequence ID" value="KAG2998251.1"/>
    <property type="molecule type" value="Genomic_DNA"/>
</dbReference>
<dbReference type="Proteomes" id="UP000735874">
    <property type="component" value="Unassembled WGS sequence"/>
</dbReference>